<protein>
    <submittedName>
        <fullName evidence="1">Uncharacterized protein</fullName>
    </submittedName>
</protein>
<keyword evidence="2" id="KW-1185">Reference proteome</keyword>
<evidence type="ECO:0000313" key="2">
    <source>
        <dbReference type="Proteomes" id="UP001519460"/>
    </source>
</evidence>
<dbReference type="Proteomes" id="UP001519460">
    <property type="component" value="Unassembled WGS sequence"/>
</dbReference>
<comment type="caution">
    <text evidence="1">The sequence shown here is derived from an EMBL/GenBank/DDBJ whole genome shotgun (WGS) entry which is preliminary data.</text>
</comment>
<dbReference type="EMBL" id="JACVVK020000330">
    <property type="protein sequence ID" value="KAK7478255.1"/>
    <property type="molecule type" value="Genomic_DNA"/>
</dbReference>
<accession>A0ABD0JUC3</accession>
<reference evidence="1 2" key="1">
    <citation type="journal article" date="2023" name="Sci. Data">
        <title>Genome assembly of the Korean intertidal mud-creeper Batillaria attramentaria.</title>
        <authorList>
            <person name="Patra A.K."/>
            <person name="Ho P.T."/>
            <person name="Jun S."/>
            <person name="Lee S.J."/>
            <person name="Kim Y."/>
            <person name="Won Y.J."/>
        </authorList>
    </citation>
    <scope>NUCLEOTIDE SEQUENCE [LARGE SCALE GENOMIC DNA]</scope>
    <source>
        <strain evidence="1">Wonlab-2016</strain>
    </source>
</reference>
<evidence type="ECO:0000313" key="1">
    <source>
        <dbReference type="EMBL" id="KAK7478255.1"/>
    </source>
</evidence>
<name>A0ABD0JUC3_9CAEN</name>
<proteinExistence type="predicted"/>
<sequence>MTQIQCANGSLKTVQANTFNALSKSRSSMEIETVLAVNKPTNLLVTGHWRWLGEGQKLGRRGWGGERSREKLVVRSGLEGLCHRGFSG</sequence>
<gene>
    <name evidence="1" type="ORF">BaRGS_00030513</name>
</gene>
<dbReference type="AlphaFoldDB" id="A0ABD0JUC3"/>
<organism evidence="1 2">
    <name type="scientific">Batillaria attramentaria</name>
    <dbReference type="NCBI Taxonomy" id="370345"/>
    <lineage>
        <taxon>Eukaryota</taxon>
        <taxon>Metazoa</taxon>
        <taxon>Spiralia</taxon>
        <taxon>Lophotrochozoa</taxon>
        <taxon>Mollusca</taxon>
        <taxon>Gastropoda</taxon>
        <taxon>Caenogastropoda</taxon>
        <taxon>Sorbeoconcha</taxon>
        <taxon>Cerithioidea</taxon>
        <taxon>Batillariidae</taxon>
        <taxon>Batillaria</taxon>
    </lineage>
</organism>